<keyword evidence="11" id="KW-0150">Chloroplast</keyword>
<name>A0AAW1NUU7_9CHLO</name>
<keyword evidence="19" id="KW-0418">Kinase</keyword>
<dbReference type="GO" id="GO:0009507">
    <property type="term" value="C:chloroplast"/>
    <property type="evidence" value="ECO:0007669"/>
    <property type="project" value="UniProtKB-SubCell"/>
</dbReference>
<keyword evidence="27" id="KW-0486">Methionine biosynthesis</keyword>
<dbReference type="Proteomes" id="UP001465755">
    <property type="component" value="Unassembled WGS sequence"/>
</dbReference>
<evidence type="ECO:0000256" key="19">
    <source>
        <dbReference type="ARBA" id="ARBA00022777"/>
    </source>
</evidence>
<evidence type="ECO:0000256" key="22">
    <source>
        <dbReference type="ARBA" id="ARBA00022946"/>
    </source>
</evidence>
<dbReference type="FunFam" id="3.40.1160.10:FF:000017">
    <property type="entry name" value="Bifunctional aspartokinase/homoserine dehydrogenase"/>
    <property type="match status" value="1"/>
</dbReference>
<dbReference type="InterPro" id="IPR054352">
    <property type="entry name" value="ACT_Aspartokinase"/>
</dbReference>
<dbReference type="InterPro" id="IPR001048">
    <property type="entry name" value="Asp/Glu/Uridylate_kinase"/>
</dbReference>
<evidence type="ECO:0000256" key="9">
    <source>
        <dbReference type="ARBA" id="ARBA00010046"/>
    </source>
</evidence>
<dbReference type="FunFam" id="3.30.360.10:FF:000006">
    <property type="entry name" value="Bifunctional aspartokinase/homoserine dehydrogenase"/>
    <property type="match status" value="1"/>
</dbReference>
<comment type="pathway">
    <text evidence="3">Amino-acid biosynthesis; L-lysine biosynthesis via DAP pathway; (S)-tetrahydrodipicolinate from L-aspartate: step 1/4.</text>
</comment>
<dbReference type="Pfam" id="PF03447">
    <property type="entry name" value="NAD_binding_3"/>
    <property type="match status" value="1"/>
</dbReference>
<evidence type="ECO:0000256" key="31">
    <source>
        <dbReference type="ARBA" id="ARBA00048841"/>
    </source>
</evidence>
<evidence type="ECO:0000256" key="7">
    <source>
        <dbReference type="ARBA" id="ARBA00005139"/>
    </source>
</evidence>
<keyword evidence="18" id="KW-0547">Nucleotide-binding</keyword>
<dbReference type="CDD" id="cd04257">
    <property type="entry name" value="AAK_AK-HSDH"/>
    <property type="match status" value="1"/>
</dbReference>
<dbReference type="InterPro" id="IPR002912">
    <property type="entry name" value="ACT_dom"/>
</dbReference>
<dbReference type="Pfam" id="PF00742">
    <property type="entry name" value="Homoserine_dh"/>
    <property type="match status" value="1"/>
</dbReference>
<dbReference type="PANTHER" id="PTHR43070:SF5">
    <property type="entry name" value="HOMOSERINE DEHYDROGENASE"/>
    <property type="match status" value="1"/>
</dbReference>
<comment type="cofactor">
    <cofactor evidence="1">
        <name>a metal cation</name>
        <dbReference type="ChEBI" id="CHEBI:25213"/>
    </cofactor>
</comment>
<protein>
    <recommendedName>
        <fullName evidence="32">ACT domain-containing protein</fullName>
    </recommendedName>
</protein>
<evidence type="ECO:0000256" key="29">
    <source>
        <dbReference type="ARBA" id="ARBA00044938"/>
    </source>
</evidence>
<dbReference type="GO" id="GO:0009085">
    <property type="term" value="P:lysine biosynthetic process"/>
    <property type="evidence" value="ECO:0007669"/>
    <property type="project" value="UniProtKB-KW"/>
</dbReference>
<evidence type="ECO:0000256" key="15">
    <source>
        <dbReference type="ARBA" id="ARBA00022697"/>
    </source>
</evidence>
<evidence type="ECO:0000256" key="3">
    <source>
        <dbReference type="ARBA" id="ARBA00004766"/>
    </source>
</evidence>
<evidence type="ECO:0000256" key="4">
    <source>
        <dbReference type="ARBA" id="ARBA00004986"/>
    </source>
</evidence>
<evidence type="ECO:0000256" key="21">
    <source>
        <dbReference type="ARBA" id="ARBA00022857"/>
    </source>
</evidence>
<comment type="pathway">
    <text evidence="6">Amino-acid biosynthesis; L-methionine biosynthesis via de novo pathway; L-homoserine from L-aspartate: step 3/3.</text>
</comment>
<dbReference type="InterPro" id="IPR001341">
    <property type="entry name" value="Asp_kinase"/>
</dbReference>
<keyword evidence="34" id="KW-1185">Reference proteome</keyword>
<dbReference type="GO" id="GO:0050661">
    <property type="term" value="F:NADP binding"/>
    <property type="evidence" value="ECO:0007669"/>
    <property type="project" value="InterPro"/>
</dbReference>
<keyword evidence="26" id="KW-0457">Lysine biosynthesis</keyword>
<keyword evidence="20" id="KW-0067">ATP-binding</keyword>
<comment type="similarity">
    <text evidence="9">In the N-terminal section; belongs to the aspartokinase family.</text>
</comment>
<dbReference type="InterPro" id="IPR001342">
    <property type="entry name" value="HDH_cat"/>
</dbReference>
<keyword evidence="22" id="KW-0809">Transit peptide</keyword>
<evidence type="ECO:0000256" key="10">
    <source>
        <dbReference type="ARBA" id="ARBA00011881"/>
    </source>
</evidence>
<dbReference type="GO" id="GO:0009086">
    <property type="term" value="P:methionine biosynthetic process"/>
    <property type="evidence" value="ECO:0007669"/>
    <property type="project" value="UniProtKB-KW"/>
</dbReference>
<dbReference type="Gene3D" id="1.20.120.1320">
    <property type="entry name" value="Aspartokinase, catalytic domain"/>
    <property type="match status" value="1"/>
</dbReference>
<dbReference type="FunFam" id="3.30.2130.10:FF:000001">
    <property type="entry name" value="Bifunctional aspartokinase/homoserine dehydrogenase"/>
    <property type="match status" value="1"/>
</dbReference>
<dbReference type="InterPro" id="IPR036393">
    <property type="entry name" value="AceGlu_kinase-like_sf"/>
</dbReference>
<dbReference type="PROSITE" id="PS01042">
    <property type="entry name" value="HOMOSER_DHGENASE"/>
    <property type="match status" value="1"/>
</dbReference>
<dbReference type="GO" id="GO:0046872">
    <property type="term" value="F:metal ion binding"/>
    <property type="evidence" value="ECO:0007669"/>
    <property type="project" value="UniProtKB-KW"/>
</dbReference>
<comment type="pathway">
    <text evidence="5">Amino-acid biosynthesis; L-threonine biosynthesis; L-threonine from L-aspartate: step 3/5.</text>
</comment>
<dbReference type="InterPro" id="IPR045865">
    <property type="entry name" value="ACT-like_dom_sf"/>
</dbReference>
<reference evidence="33 34" key="1">
    <citation type="journal article" date="2024" name="Nat. Commun.">
        <title>Phylogenomics reveals the evolutionary origins of lichenization in chlorophyte algae.</title>
        <authorList>
            <person name="Puginier C."/>
            <person name="Libourel C."/>
            <person name="Otte J."/>
            <person name="Skaloud P."/>
            <person name="Haon M."/>
            <person name="Grisel S."/>
            <person name="Petersen M."/>
            <person name="Berrin J.G."/>
            <person name="Delaux P.M."/>
            <person name="Dal Grande F."/>
            <person name="Keller J."/>
        </authorList>
    </citation>
    <scope>NUCLEOTIDE SEQUENCE [LARGE SCALE GENOMIC DNA]</scope>
    <source>
        <strain evidence="33 34">SAG 2036</strain>
    </source>
</reference>
<evidence type="ECO:0000256" key="16">
    <source>
        <dbReference type="ARBA" id="ARBA00022723"/>
    </source>
</evidence>
<keyword evidence="13" id="KW-0934">Plastid</keyword>
<evidence type="ECO:0000256" key="5">
    <source>
        <dbReference type="ARBA" id="ARBA00005056"/>
    </source>
</evidence>
<comment type="caution">
    <text evidence="33">The sequence shown here is derived from an EMBL/GenBank/DDBJ whole genome shotgun (WGS) entry which is preliminary data.</text>
</comment>
<dbReference type="SUPFAM" id="SSF51735">
    <property type="entry name" value="NAD(P)-binding Rossmann-fold domains"/>
    <property type="match status" value="1"/>
</dbReference>
<evidence type="ECO:0000256" key="11">
    <source>
        <dbReference type="ARBA" id="ARBA00022528"/>
    </source>
</evidence>
<dbReference type="GO" id="GO:0004412">
    <property type="term" value="F:homoserine dehydrogenase activity"/>
    <property type="evidence" value="ECO:0007669"/>
    <property type="project" value="UniProtKB-EC"/>
</dbReference>
<dbReference type="AlphaFoldDB" id="A0AAW1NUU7"/>
<dbReference type="CDD" id="cd04921">
    <property type="entry name" value="ACT_AKi-HSDH-ThrA-like_1"/>
    <property type="match status" value="1"/>
</dbReference>
<keyword evidence="28" id="KW-0511">Multifunctional enzyme</keyword>
<dbReference type="PROSITE" id="PS51671">
    <property type="entry name" value="ACT"/>
    <property type="match status" value="1"/>
</dbReference>
<keyword evidence="12" id="KW-0028">Amino-acid biosynthesis</keyword>
<dbReference type="NCBIfam" id="TIGR00657">
    <property type="entry name" value="asp_kinases"/>
    <property type="match status" value="1"/>
</dbReference>
<keyword evidence="23" id="KW-0560">Oxidoreductase</keyword>
<dbReference type="InterPro" id="IPR041743">
    <property type="entry name" value="AK-HSDH_N"/>
</dbReference>
<comment type="catalytic activity">
    <reaction evidence="30">
        <text>L-aspartate + ATP = 4-phospho-L-aspartate + ADP</text>
        <dbReference type="Rhea" id="RHEA:23776"/>
        <dbReference type="ChEBI" id="CHEBI:29991"/>
        <dbReference type="ChEBI" id="CHEBI:30616"/>
        <dbReference type="ChEBI" id="CHEBI:57535"/>
        <dbReference type="ChEBI" id="CHEBI:456216"/>
        <dbReference type="EC" id="2.7.2.4"/>
    </reaction>
    <physiologicalReaction direction="left-to-right" evidence="30">
        <dbReference type="Rhea" id="RHEA:23777"/>
    </physiologicalReaction>
</comment>
<proteinExistence type="inferred from homology"/>
<dbReference type="Pfam" id="PF22468">
    <property type="entry name" value="ACT_9"/>
    <property type="match status" value="2"/>
</dbReference>
<dbReference type="NCBIfam" id="NF006959">
    <property type="entry name" value="PRK09436.1"/>
    <property type="match status" value="1"/>
</dbReference>
<dbReference type="PIRSF" id="PIRSF000727">
    <property type="entry name" value="ThrA"/>
    <property type="match status" value="1"/>
</dbReference>
<dbReference type="Gene3D" id="3.30.2130.10">
    <property type="entry name" value="VC0802-like"/>
    <property type="match status" value="1"/>
</dbReference>
<dbReference type="Gene3D" id="3.30.360.10">
    <property type="entry name" value="Dihydrodipicolinate Reductase, domain 2"/>
    <property type="match status" value="1"/>
</dbReference>
<dbReference type="SUPFAM" id="SSF53633">
    <property type="entry name" value="Carbamate kinase-like"/>
    <property type="match status" value="1"/>
</dbReference>
<evidence type="ECO:0000256" key="8">
    <source>
        <dbReference type="ARBA" id="ARBA00007952"/>
    </source>
</evidence>
<evidence type="ECO:0000259" key="32">
    <source>
        <dbReference type="PROSITE" id="PS51671"/>
    </source>
</evidence>
<keyword evidence="24" id="KW-0520">NAD</keyword>
<dbReference type="InterPro" id="IPR042199">
    <property type="entry name" value="AsparK_Bifunc_asparK/hSer_DH"/>
</dbReference>
<evidence type="ECO:0000256" key="17">
    <source>
        <dbReference type="ARBA" id="ARBA00022737"/>
    </source>
</evidence>
<gene>
    <name evidence="33" type="ORF">WJX73_006202</name>
</gene>
<comment type="subcellular location">
    <subcellularLocation>
        <location evidence="2">Plastid</location>
        <location evidence="2">Chloroplast</location>
    </subcellularLocation>
</comment>
<dbReference type="GO" id="GO:0009088">
    <property type="term" value="P:threonine biosynthetic process"/>
    <property type="evidence" value="ECO:0007669"/>
    <property type="project" value="UniProtKB-KW"/>
</dbReference>
<evidence type="ECO:0000256" key="25">
    <source>
        <dbReference type="ARBA" id="ARBA00023053"/>
    </source>
</evidence>
<comment type="similarity">
    <text evidence="8">In the C-terminal section; belongs to the homoserine dehydrogenase family.</text>
</comment>
<dbReference type="Pfam" id="PF00696">
    <property type="entry name" value="AA_kinase"/>
    <property type="match status" value="1"/>
</dbReference>
<evidence type="ECO:0000256" key="6">
    <source>
        <dbReference type="ARBA" id="ARBA00005062"/>
    </source>
</evidence>
<dbReference type="NCBIfam" id="NF007003">
    <property type="entry name" value="PRK09466.1"/>
    <property type="match status" value="1"/>
</dbReference>
<evidence type="ECO:0000256" key="2">
    <source>
        <dbReference type="ARBA" id="ARBA00004229"/>
    </source>
</evidence>
<feature type="domain" description="ACT" evidence="32">
    <location>
        <begin position="447"/>
        <end position="521"/>
    </location>
</feature>
<evidence type="ECO:0000256" key="23">
    <source>
        <dbReference type="ARBA" id="ARBA00023002"/>
    </source>
</evidence>
<evidence type="ECO:0000256" key="14">
    <source>
        <dbReference type="ARBA" id="ARBA00022679"/>
    </source>
</evidence>
<dbReference type="EMBL" id="JALJOQ010000126">
    <property type="protein sequence ID" value="KAK9795579.1"/>
    <property type="molecule type" value="Genomic_DNA"/>
</dbReference>
<evidence type="ECO:0000313" key="34">
    <source>
        <dbReference type="Proteomes" id="UP001465755"/>
    </source>
</evidence>
<comment type="pathway">
    <text evidence="4">Amino-acid biosynthesis; L-methionine biosynthesis via de novo pathway; L-homoserine from L-aspartate: step 1/3.</text>
</comment>
<evidence type="ECO:0000256" key="27">
    <source>
        <dbReference type="ARBA" id="ARBA00023167"/>
    </source>
</evidence>
<accession>A0AAW1NUU7</accession>
<keyword evidence="16" id="KW-0479">Metal-binding</keyword>
<comment type="pathway">
    <text evidence="7">Amino-acid biosynthesis; L-threonine biosynthesis; L-threonine from L-aspartate: step 1/5.</text>
</comment>
<evidence type="ECO:0000256" key="30">
    <source>
        <dbReference type="ARBA" id="ARBA00048561"/>
    </source>
</evidence>
<organism evidence="33 34">
    <name type="scientific">Symbiochloris irregularis</name>
    <dbReference type="NCBI Taxonomy" id="706552"/>
    <lineage>
        <taxon>Eukaryota</taxon>
        <taxon>Viridiplantae</taxon>
        <taxon>Chlorophyta</taxon>
        <taxon>core chlorophytes</taxon>
        <taxon>Trebouxiophyceae</taxon>
        <taxon>Trebouxiales</taxon>
        <taxon>Trebouxiaceae</taxon>
        <taxon>Symbiochloris</taxon>
    </lineage>
</organism>
<dbReference type="SUPFAM" id="SSF55021">
    <property type="entry name" value="ACT-like"/>
    <property type="match status" value="2"/>
</dbReference>
<comment type="subunit">
    <text evidence="10">Homotetramer.</text>
</comment>
<dbReference type="InterPro" id="IPR049638">
    <property type="entry name" value="AK-HD"/>
</dbReference>
<dbReference type="InterPro" id="IPR011147">
    <property type="entry name" value="Bifunc_Aspkin/hSer_DH"/>
</dbReference>
<evidence type="ECO:0000256" key="26">
    <source>
        <dbReference type="ARBA" id="ARBA00023154"/>
    </source>
</evidence>
<keyword evidence="17" id="KW-0677">Repeat</keyword>
<sequence>MLWRSNERAIQSVLESIDLPVSATDGPFPRGSHWQVHKFGGTCLADAQRIQAAVELILAEPAQSKVVVVSAMGSHPLSPVKVTDLLLNMVTKAACQDQAFLIDLAALQEKHVQTAKALLGEGRELNRFVSRLLDDIANLKAMLQAIAIAGVVMEAFTDFVVGHGEVWSALLFAATLRQKGGDASFMDTRDLMVVNTTSDGNNVDLDYDISHIRLDAWGRRHGVSAIIVATGFIAKTPSGQVTTLKRNGSDYSATILGALFQSSRITIWTDVDGVFSADPRKVSEAVCLPSLSYHEAWELSYFGASVLHPRTTMPAMKYNIPIAIRNFFNQSSIGTQISDERTDSAITGRVMVKGFATIDNVALIELRGTGMVGVVGTAASIFSTVRNAGVNVIMISQASSEHSVCFAVKQAEAEQAVLALNSTFGEAIVAGRIGKVVKIDNCCVLAAVGHQMASRKGVAATMFSALAKANINIRSIAQGSSEYNITVLIDQQDSIKALRAVHGRFYLATLPIAVGIVGPGAIGATLLEQLRQQAQDLRSSFDIDVRVLGLISSRKMLLSDSALDLDTWKERFDMEAQPANLEAFAAHLSSNYVPNTVIIDATASDTPPAYYLQWMQQGIHIITPNKKLNSGPLERYQALRQFQRGSYIHFLYEATVGAGLPVIATLKHLRETGDRVLKVEGIFSGTLSYIFNTFAAGARFSDVVSEAKAQGYTEPDPRDDLAGMDVARKVTILARECGLTMELEDVPVHSLVPAPLQEVASVSDFMTLLPEYDDDMASQLADAEASGECLRFVGVVDCTAGSGSVEMKRYSKSHPFAQLSGSDNIIAFTTARYANQPLIVRGPGAGAEVTAGGVFSDLLRLAAYLGAPS</sequence>
<dbReference type="SUPFAM" id="SSF55347">
    <property type="entry name" value="Glyceraldehyde-3-phosphate dehydrogenase-like, C-terminal domain"/>
    <property type="match status" value="1"/>
</dbReference>
<dbReference type="FunFam" id="3.40.50.720:FF:000083">
    <property type="entry name" value="Bifunctional aspartokinase/homoserine dehydrogenase"/>
    <property type="match status" value="1"/>
</dbReference>
<evidence type="ECO:0000256" key="18">
    <source>
        <dbReference type="ARBA" id="ARBA00022741"/>
    </source>
</evidence>
<evidence type="ECO:0000256" key="1">
    <source>
        <dbReference type="ARBA" id="ARBA00001920"/>
    </source>
</evidence>
<dbReference type="GO" id="GO:0005524">
    <property type="term" value="F:ATP binding"/>
    <property type="evidence" value="ECO:0007669"/>
    <property type="project" value="UniProtKB-KW"/>
</dbReference>
<evidence type="ECO:0000256" key="24">
    <source>
        <dbReference type="ARBA" id="ARBA00023027"/>
    </source>
</evidence>
<dbReference type="PANTHER" id="PTHR43070">
    <property type="match status" value="1"/>
</dbReference>
<keyword evidence="21" id="KW-0521">NADP</keyword>
<dbReference type="GO" id="GO:0004072">
    <property type="term" value="F:aspartate kinase activity"/>
    <property type="evidence" value="ECO:0007669"/>
    <property type="project" value="UniProtKB-EC"/>
</dbReference>
<dbReference type="PROSITE" id="PS00324">
    <property type="entry name" value="ASPARTOKINASE"/>
    <property type="match status" value="1"/>
</dbReference>
<comment type="catalytic activity">
    <reaction evidence="31">
        <text>L-homoserine + NADP(+) = L-aspartate 4-semialdehyde + NADPH + H(+)</text>
        <dbReference type="Rhea" id="RHEA:15761"/>
        <dbReference type="ChEBI" id="CHEBI:15378"/>
        <dbReference type="ChEBI" id="CHEBI:57476"/>
        <dbReference type="ChEBI" id="CHEBI:57783"/>
        <dbReference type="ChEBI" id="CHEBI:58349"/>
        <dbReference type="ChEBI" id="CHEBI:537519"/>
        <dbReference type="EC" id="1.1.1.3"/>
    </reaction>
    <physiologicalReaction direction="right-to-left" evidence="31">
        <dbReference type="Rhea" id="RHEA:15763"/>
    </physiologicalReaction>
</comment>
<dbReference type="CDD" id="cd04922">
    <property type="entry name" value="ACT_AKi-HSDH-ThrA_2"/>
    <property type="match status" value="1"/>
</dbReference>
<dbReference type="Gene3D" id="3.30.70.260">
    <property type="match status" value="1"/>
</dbReference>
<dbReference type="Gene3D" id="3.40.50.720">
    <property type="entry name" value="NAD(P)-binding Rossmann-like Domain"/>
    <property type="match status" value="1"/>
</dbReference>
<dbReference type="InterPro" id="IPR018042">
    <property type="entry name" value="Aspartate_kinase_CS"/>
</dbReference>
<evidence type="ECO:0000313" key="33">
    <source>
        <dbReference type="EMBL" id="KAK9795579.1"/>
    </source>
</evidence>
<dbReference type="GO" id="GO:0009090">
    <property type="term" value="P:homoserine biosynthetic process"/>
    <property type="evidence" value="ECO:0007669"/>
    <property type="project" value="TreeGrafter"/>
</dbReference>
<keyword evidence="15" id="KW-0791">Threonine biosynthesis</keyword>
<evidence type="ECO:0000256" key="28">
    <source>
        <dbReference type="ARBA" id="ARBA00023268"/>
    </source>
</evidence>
<dbReference type="InterPro" id="IPR019811">
    <property type="entry name" value="HDH_CS"/>
</dbReference>
<evidence type="ECO:0000256" key="20">
    <source>
        <dbReference type="ARBA" id="ARBA00022840"/>
    </source>
</evidence>
<keyword evidence="14" id="KW-0808">Transferase</keyword>
<comment type="function">
    <text evidence="29">Bifunctional aspartate kinase and homoserine dehydrogenase that catalyzes the first and the third steps toward the synthesis of lysine, methionine and threonine from aspartate.</text>
</comment>
<evidence type="ECO:0000256" key="12">
    <source>
        <dbReference type="ARBA" id="ARBA00022605"/>
    </source>
</evidence>
<dbReference type="InterPro" id="IPR036291">
    <property type="entry name" value="NAD(P)-bd_dom_sf"/>
</dbReference>
<dbReference type="Gene3D" id="3.40.1160.10">
    <property type="entry name" value="Acetylglutamate kinase-like"/>
    <property type="match status" value="1"/>
</dbReference>
<evidence type="ECO:0000256" key="13">
    <source>
        <dbReference type="ARBA" id="ARBA00022640"/>
    </source>
</evidence>
<dbReference type="InterPro" id="IPR005106">
    <property type="entry name" value="Asp/hSer_DH_NAD-bd"/>
</dbReference>
<keyword evidence="25" id="KW-0915">Sodium</keyword>